<keyword evidence="2" id="KW-1185">Reference proteome</keyword>
<dbReference type="Proteomes" id="UP000006535">
    <property type="component" value="Segment"/>
</dbReference>
<dbReference type="GeneID" id="10328476"/>
<proteinExistence type="predicted"/>
<accession>E3SQ58</accession>
<dbReference type="RefSeq" id="YP_004323926.1">
    <property type="nucleotide sequence ID" value="NC_015286.1"/>
</dbReference>
<sequence length="81" mass="9554">MDQIPVQDHDHWYRDPNTGSLQCSDTNTYKQYMRAYEATQKKKQEFDTLQNEVSGLKSELSDIKSLLLTLVQNNSRKHYDD</sequence>
<dbReference type="OrthoDB" id="25834at10239"/>
<dbReference type="KEGG" id="vg:10328476"/>
<organism evidence="1 2">
    <name type="scientific">Synechococcus phage Syn19</name>
    <dbReference type="NCBI Taxonomy" id="445684"/>
    <lineage>
        <taxon>Viruses</taxon>
        <taxon>Duplodnaviria</taxon>
        <taxon>Heunggongvirae</taxon>
        <taxon>Uroviricota</taxon>
        <taxon>Caudoviricetes</taxon>
        <taxon>Pantevenvirales</taxon>
        <taxon>Kyanoviridae</taxon>
        <taxon>Pontusvirus</taxon>
        <taxon>Pontusvirus syn19</taxon>
    </lineage>
</organism>
<protein>
    <submittedName>
        <fullName evidence="1">Uncharacterized protein</fullName>
    </submittedName>
</protein>
<evidence type="ECO:0000313" key="2">
    <source>
        <dbReference type="Proteomes" id="UP000006535"/>
    </source>
</evidence>
<name>E3SQ58_9CAUD</name>
<dbReference type="EMBL" id="GU071106">
    <property type="protein sequence ID" value="ADO99464.1"/>
    <property type="molecule type" value="Genomic_DNA"/>
</dbReference>
<evidence type="ECO:0000313" key="1">
    <source>
        <dbReference type="EMBL" id="ADO99464.1"/>
    </source>
</evidence>
<reference evidence="1 2" key="1">
    <citation type="journal article" date="2010" name="Environ. Microbiol.">
        <title>Genomic analysis of oceanic cyanobacterial myoviruses compared with T4-like myoviruses from diverse hosts and environments.</title>
        <authorList>
            <person name="Sullivan M.B."/>
            <person name="Huang K.H."/>
            <person name="Ignacio-Espinoza J.C."/>
            <person name="Berlin A.M."/>
            <person name="Kelly L."/>
            <person name="Weigele P.R."/>
            <person name="DeFrancesco A.S."/>
            <person name="Kern S.E."/>
            <person name="Thompson L.R."/>
            <person name="Young S."/>
            <person name="Yandava C."/>
            <person name="Fu R."/>
            <person name="Krastins B."/>
            <person name="Chase M."/>
            <person name="Sarracino D."/>
            <person name="Osburne M.S."/>
            <person name="Henn M.R."/>
            <person name="Chisholm S.W."/>
        </authorList>
    </citation>
    <scope>NUCLEOTIDE SEQUENCE [LARGE SCALE GENOMIC DNA]</scope>
    <source>
        <strain evidence="1">Syn19</strain>
    </source>
</reference>
<gene>
    <name evidence="1" type="ORF">Syn19_093</name>
</gene>